<evidence type="ECO:0000313" key="4">
    <source>
        <dbReference type="Proteomes" id="UP000546917"/>
    </source>
</evidence>
<dbReference type="RefSeq" id="WP_009887395.1">
    <property type="nucleotide sequence ID" value="NZ_CP015363.1"/>
</dbReference>
<dbReference type="Proteomes" id="UP000546917">
    <property type="component" value="Unassembled WGS sequence"/>
</dbReference>
<reference evidence="1 3" key="1">
    <citation type="submission" date="2011-10" db="EMBL/GenBank/DDBJ databases">
        <title>Metabolic and evolutionary patterns in the extreme acidophile Ferroplasma acidiphilum.</title>
        <authorList>
            <person name="Golyshina O.V."/>
            <person name="Kozyavkin S.A."/>
            <person name="Tatusov R.L."/>
            <person name="Slesarev A.I."/>
            <person name="Golyshin P.N."/>
        </authorList>
    </citation>
    <scope>NUCLEOTIDE SEQUENCE [LARGE SCALE GENOMIC DNA]</scope>
    <source>
        <strain evidence="1">Berkeley</strain>
        <strain evidence="3">Y</strain>
    </source>
</reference>
<dbReference type="GO" id="GO:0019441">
    <property type="term" value="P:L-tryptophan catabolic process to kynurenine"/>
    <property type="evidence" value="ECO:0007669"/>
    <property type="project" value="InterPro"/>
</dbReference>
<dbReference type="EMBL" id="JABGBP010000021">
    <property type="protein sequence ID" value="NOL59373.1"/>
    <property type="molecule type" value="Genomic_DNA"/>
</dbReference>
<dbReference type="Pfam" id="PF04199">
    <property type="entry name" value="Cyclase"/>
    <property type="match status" value="1"/>
</dbReference>
<dbReference type="EMBL" id="CP015363">
    <property type="protein sequence ID" value="ARD84296.1"/>
    <property type="molecule type" value="Genomic_DNA"/>
</dbReference>
<dbReference type="OrthoDB" id="9014at2157"/>
<dbReference type="KEGG" id="fai:FAD_0375"/>
<organism evidence="1 3">
    <name type="scientific">Ferroplasma acidiphilum</name>
    <dbReference type="NCBI Taxonomy" id="74969"/>
    <lineage>
        <taxon>Archaea</taxon>
        <taxon>Methanobacteriati</taxon>
        <taxon>Thermoplasmatota</taxon>
        <taxon>Thermoplasmata</taxon>
        <taxon>Thermoplasmatales</taxon>
        <taxon>Ferroplasmaceae</taxon>
        <taxon>Ferroplasma</taxon>
    </lineage>
</organism>
<evidence type="ECO:0000313" key="3">
    <source>
        <dbReference type="Proteomes" id="UP000192050"/>
    </source>
</evidence>
<dbReference type="SUPFAM" id="SSF102198">
    <property type="entry name" value="Putative cyclase"/>
    <property type="match status" value="1"/>
</dbReference>
<dbReference type="InterPro" id="IPR007325">
    <property type="entry name" value="KFase/CYL"/>
</dbReference>
<dbReference type="PANTHER" id="PTHR31118:SF12">
    <property type="entry name" value="CYCLASE-LIKE PROTEIN 2"/>
    <property type="match status" value="1"/>
</dbReference>
<dbReference type="GO" id="GO:0004061">
    <property type="term" value="F:arylformamidase activity"/>
    <property type="evidence" value="ECO:0007669"/>
    <property type="project" value="InterPro"/>
</dbReference>
<evidence type="ECO:0000313" key="2">
    <source>
        <dbReference type="EMBL" id="NOL59373.1"/>
    </source>
</evidence>
<keyword evidence="3" id="KW-1185">Reference proteome</keyword>
<gene>
    <name evidence="1" type="ORF">FAD_0375</name>
    <name evidence="2" type="ORF">HLB00_00775</name>
</gene>
<dbReference type="STRING" id="74969.FAD_0375"/>
<dbReference type="GeneID" id="16025541"/>
<proteinExistence type="predicted"/>
<dbReference type="AlphaFoldDB" id="A0A1V0N2H4"/>
<dbReference type="Gene3D" id="3.50.30.50">
    <property type="entry name" value="Putative cyclase"/>
    <property type="match status" value="1"/>
</dbReference>
<protein>
    <submittedName>
        <fullName evidence="1">Cyclase family protein</fullName>
    </submittedName>
</protein>
<accession>A0A1V0N2H4</accession>
<name>A0A1V0N2H4_9ARCH</name>
<dbReference type="PANTHER" id="PTHR31118">
    <property type="entry name" value="CYCLASE-LIKE PROTEIN 2"/>
    <property type="match status" value="1"/>
</dbReference>
<sequence length="215" mass="24320">MDTKKYFDLSVELKPNMPCWPTNPIVRIDPIGVLSRDGYSVEKFETVTHTGTHIDAPYHMIDNGMTVDKIPLSQIIGPGYCIRPEVDGTEIKLNALKKIWKPEYDNKIILINTNWDKKRGFTKEFQYDFPGLADDTVDFLIEHHPKVIGIDTLGIDPYSHGDFRVHKALLSKNMVFIEDLANLDKLETGREYTVIALPLKIYGGSGAMARVVAVE</sequence>
<reference evidence="2 4" key="2">
    <citation type="submission" date="2020-05" db="EMBL/GenBank/DDBJ databases">
        <authorList>
            <person name="Zhang R."/>
        </authorList>
    </citation>
    <scope>NUCLEOTIDE SEQUENCE [LARGE SCALE GENOMIC DNA]</scope>
    <source>
        <strain evidence="2 4">DSM 28986</strain>
    </source>
</reference>
<dbReference type="Proteomes" id="UP000192050">
    <property type="component" value="Chromosome"/>
</dbReference>
<dbReference type="GeneID" id="31675884"/>
<evidence type="ECO:0000313" key="1">
    <source>
        <dbReference type="EMBL" id="ARD84296.1"/>
    </source>
</evidence>
<dbReference type="InterPro" id="IPR037175">
    <property type="entry name" value="KFase_sf"/>
</dbReference>